<dbReference type="SUPFAM" id="SSF52172">
    <property type="entry name" value="CheY-like"/>
    <property type="match status" value="1"/>
</dbReference>
<dbReference type="InterPro" id="IPR016032">
    <property type="entry name" value="Sig_transdc_resp-reg_C-effctor"/>
</dbReference>
<dbReference type="NCBIfam" id="NF008296">
    <property type="entry name" value="PRK11083.1"/>
    <property type="match status" value="1"/>
</dbReference>
<dbReference type="OrthoDB" id="9778145at2"/>
<reference evidence="12 13" key="1">
    <citation type="submission" date="2019-05" db="EMBL/GenBank/DDBJ databases">
        <title>Verrucobacter flavum gen. nov., sp. nov. a new member of the family Verrucomicrobiaceae.</title>
        <authorList>
            <person name="Szuroczki S."/>
            <person name="Abbaszade G."/>
            <person name="Szabo A."/>
            <person name="Felfoldi T."/>
            <person name="Schumann P."/>
            <person name="Boka K."/>
            <person name="Keki Z."/>
            <person name="Toumi M."/>
            <person name="Toth E."/>
        </authorList>
    </citation>
    <scope>NUCLEOTIDE SEQUENCE [LARGE SCALE GENOMIC DNA]</scope>
    <source>
        <strain evidence="12 13">MG-N-17</strain>
    </source>
</reference>
<evidence type="ECO:0000256" key="7">
    <source>
        <dbReference type="ARBA" id="ARBA00023163"/>
    </source>
</evidence>
<dbReference type="CDD" id="cd17574">
    <property type="entry name" value="REC_OmpR"/>
    <property type="match status" value="1"/>
</dbReference>
<evidence type="ECO:0000313" key="13">
    <source>
        <dbReference type="Proteomes" id="UP000306196"/>
    </source>
</evidence>
<dbReference type="InterPro" id="IPR011006">
    <property type="entry name" value="CheY-like_superfamily"/>
</dbReference>
<comment type="subcellular location">
    <subcellularLocation>
        <location evidence="1">Cytoplasm</location>
    </subcellularLocation>
</comment>
<evidence type="ECO:0000256" key="1">
    <source>
        <dbReference type="ARBA" id="ARBA00004496"/>
    </source>
</evidence>
<dbReference type="GO" id="GO:0032993">
    <property type="term" value="C:protein-DNA complex"/>
    <property type="evidence" value="ECO:0007669"/>
    <property type="project" value="TreeGrafter"/>
</dbReference>
<dbReference type="GO" id="GO:0045893">
    <property type="term" value="P:positive regulation of DNA-templated transcription"/>
    <property type="evidence" value="ECO:0007669"/>
    <property type="project" value="UniProtKB-ARBA"/>
</dbReference>
<dbReference type="GO" id="GO:0005829">
    <property type="term" value="C:cytosol"/>
    <property type="evidence" value="ECO:0007669"/>
    <property type="project" value="TreeGrafter"/>
</dbReference>
<dbReference type="Gene3D" id="6.10.250.690">
    <property type="match status" value="1"/>
</dbReference>
<dbReference type="InterPro" id="IPR036388">
    <property type="entry name" value="WH-like_DNA-bd_sf"/>
</dbReference>
<dbReference type="InterPro" id="IPR001789">
    <property type="entry name" value="Sig_transdc_resp-reg_receiver"/>
</dbReference>
<dbReference type="EMBL" id="VAUV01000013">
    <property type="protein sequence ID" value="TLD69449.1"/>
    <property type="molecule type" value="Genomic_DNA"/>
</dbReference>
<keyword evidence="13" id="KW-1185">Reference proteome</keyword>
<evidence type="ECO:0000256" key="2">
    <source>
        <dbReference type="ARBA" id="ARBA00022490"/>
    </source>
</evidence>
<dbReference type="CDD" id="cd00383">
    <property type="entry name" value="trans_reg_C"/>
    <property type="match status" value="1"/>
</dbReference>
<dbReference type="GO" id="GO:0042802">
    <property type="term" value="F:identical protein binding"/>
    <property type="evidence" value="ECO:0007669"/>
    <property type="project" value="UniProtKB-ARBA"/>
</dbReference>
<keyword evidence="6 9" id="KW-0238">DNA-binding</keyword>
<keyword evidence="5" id="KW-0805">Transcription regulation</keyword>
<gene>
    <name evidence="12" type="primary">creB</name>
    <name evidence="12" type="ORF">FEM03_17555</name>
</gene>
<feature type="modified residue" description="4-aspartylphosphate" evidence="8">
    <location>
        <position position="57"/>
    </location>
</feature>
<evidence type="ECO:0000256" key="9">
    <source>
        <dbReference type="PROSITE-ProRule" id="PRU01091"/>
    </source>
</evidence>
<proteinExistence type="predicted"/>
<accession>A0A5R8KCY0</accession>
<dbReference type="SMART" id="SM00862">
    <property type="entry name" value="Trans_reg_C"/>
    <property type="match status" value="1"/>
</dbReference>
<dbReference type="PANTHER" id="PTHR48111">
    <property type="entry name" value="REGULATOR OF RPOS"/>
    <property type="match status" value="1"/>
</dbReference>
<keyword evidence="4" id="KW-0902">Two-component regulatory system</keyword>
<organism evidence="12 13">
    <name type="scientific">Phragmitibacter flavus</name>
    <dbReference type="NCBI Taxonomy" id="2576071"/>
    <lineage>
        <taxon>Bacteria</taxon>
        <taxon>Pseudomonadati</taxon>
        <taxon>Verrucomicrobiota</taxon>
        <taxon>Verrucomicrobiia</taxon>
        <taxon>Verrucomicrobiales</taxon>
        <taxon>Verrucomicrobiaceae</taxon>
        <taxon>Phragmitibacter</taxon>
    </lineage>
</organism>
<dbReference type="InterPro" id="IPR001867">
    <property type="entry name" value="OmpR/PhoB-type_DNA-bd"/>
</dbReference>
<sequence>MNVNQSPRVLIVEDEPSIADNILYSLESEGFVAKVVGTGAEALRVMVDEDFSLLILDVGLPDMSGFEVCRKLQGLSDVPVIFLTARNTEVDRVVGLEIGGDDYLCKPFSPRELTARVRAVLRRYNGNGKARVDGVELSEGALVVKPVEVDEGRCLIRYFGSALPLSAYEFRLLKTMAKHPGRVYSRSQLMECASDEPDAAMERTVDAHVKSLRAKMKAVKEGVEPIVTHRGLGYSLAEVWEG</sequence>
<evidence type="ECO:0000256" key="4">
    <source>
        <dbReference type="ARBA" id="ARBA00023012"/>
    </source>
</evidence>
<evidence type="ECO:0000256" key="5">
    <source>
        <dbReference type="ARBA" id="ARBA00023015"/>
    </source>
</evidence>
<feature type="domain" description="Response regulatory" evidence="10">
    <location>
        <begin position="8"/>
        <end position="121"/>
    </location>
</feature>
<name>A0A5R8KCY0_9BACT</name>
<evidence type="ECO:0000256" key="8">
    <source>
        <dbReference type="PROSITE-ProRule" id="PRU00169"/>
    </source>
</evidence>
<dbReference type="Gene3D" id="3.40.50.2300">
    <property type="match status" value="1"/>
</dbReference>
<evidence type="ECO:0000259" key="11">
    <source>
        <dbReference type="PROSITE" id="PS51755"/>
    </source>
</evidence>
<dbReference type="FunFam" id="3.40.50.2300:FF:000021">
    <property type="entry name" value="Two-component system response regulator KdpE"/>
    <property type="match status" value="1"/>
</dbReference>
<dbReference type="PANTHER" id="PTHR48111:SF6">
    <property type="entry name" value="TRANSCRIPTIONAL REGULATORY PROTEIN CREB"/>
    <property type="match status" value="1"/>
</dbReference>
<feature type="DNA-binding region" description="OmpR/PhoB-type" evidence="9">
    <location>
        <begin position="139"/>
        <end position="238"/>
    </location>
</feature>
<dbReference type="PROSITE" id="PS50110">
    <property type="entry name" value="RESPONSE_REGULATORY"/>
    <property type="match status" value="1"/>
</dbReference>
<evidence type="ECO:0000256" key="3">
    <source>
        <dbReference type="ARBA" id="ARBA00022553"/>
    </source>
</evidence>
<evidence type="ECO:0000313" key="12">
    <source>
        <dbReference type="EMBL" id="TLD69449.1"/>
    </source>
</evidence>
<dbReference type="Pfam" id="PF00486">
    <property type="entry name" value="Trans_reg_C"/>
    <property type="match status" value="1"/>
</dbReference>
<comment type="caution">
    <text evidence="12">The sequence shown here is derived from an EMBL/GenBank/DDBJ whole genome shotgun (WGS) entry which is preliminary data.</text>
</comment>
<dbReference type="Pfam" id="PF00072">
    <property type="entry name" value="Response_reg"/>
    <property type="match status" value="1"/>
</dbReference>
<keyword evidence="7" id="KW-0804">Transcription</keyword>
<keyword evidence="2" id="KW-0963">Cytoplasm</keyword>
<evidence type="ECO:0000256" key="6">
    <source>
        <dbReference type="ARBA" id="ARBA00023125"/>
    </source>
</evidence>
<dbReference type="GO" id="GO:0000156">
    <property type="term" value="F:phosphorelay response regulator activity"/>
    <property type="evidence" value="ECO:0007669"/>
    <property type="project" value="TreeGrafter"/>
</dbReference>
<dbReference type="AlphaFoldDB" id="A0A5R8KCY0"/>
<dbReference type="SUPFAM" id="SSF46894">
    <property type="entry name" value="C-terminal effector domain of the bipartite response regulators"/>
    <property type="match status" value="1"/>
</dbReference>
<feature type="domain" description="OmpR/PhoB-type" evidence="11">
    <location>
        <begin position="139"/>
        <end position="238"/>
    </location>
</feature>
<keyword evidence="3 8" id="KW-0597">Phosphoprotein</keyword>
<dbReference type="PROSITE" id="PS51755">
    <property type="entry name" value="OMPR_PHOB"/>
    <property type="match status" value="1"/>
</dbReference>
<evidence type="ECO:0000259" key="10">
    <source>
        <dbReference type="PROSITE" id="PS50110"/>
    </source>
</evidence>
<dbReference type="InterPro" id="IPR039420">
    <property type="entry name" value="WalR-like"/>
</dbReference>
<dbReference type="Gene3D" id="1.10.10.10">
    <property type="entry name" value="Winged helix-like DNA-binding domain superfamily/Winged helix DNA-binding domain"/>
    <property type="match status" value="1"/>
</dbReference>
<protein>
    <submittedName>
        <fullName evidence="12">Two-component system response regulator CreB</fullName>
    </submittedName>
</protein>
<dbReference type="Proteomes" id="UP000306196">
    <property type="component" value="Unassembled WGS sequence"/>
</dbReference>
<dbReference type="GO" id="GO:0000987">
    <property type="term" value="F:cis-regulatory region sequence-specific DNA binding"/>
    <property type="evidence" value="ECO:0007669"/>
    <property type="project" value="UniProtKB-ARBA"/>
</dbReference>
<dbReference type="SMART" id="SM00448">
    <property type="entry name" value="REC"/>
    <property type="match status" value="1"/>
</dbReference>